<organism evidence="1">
    <name type="scientific">marine sediment metagenome</name>
    <dbReference type="NCBI Taxonomy" id="412755"/>
    <lineage>
        <taxon>unclassified sequences</taxon>
        <taxon>metagenomes</taxon>
        <taxon>ecological metagenomes</taxon>
    </lineage>
</organism>
<evidence type="ECO:0000313" key="1">
    <source>
        <dbReference type="EMBL" id="GAJ17928.1"/>
    </source>
</evidence>
<comment type="caution">
    <text evidence="1">The sequence shown here is derived from an EMBL/GenBank/DDBJ whole genome shotgun (WGS) entry which is preliminary data.</text>
</comment>
<sequence length="44" mass="5199">MRLVEIDDFGINWDQSGKMAHDIVRKPEAELTDYEREIRAEYGT</sequence>
<gene>
    <name evidence="1" type="ORF">S12H4_56563</name>
</gene>
<dbReference type="EMBL" id="BARW01036444">
    <property type="protein sequence ID" value="GAJ17928.1"/>
    <property type="molecule type" value="Genomic_DNA"/>
</dbReference>
<proteinExistence type="predicted"/>
<reference evidence="1" key="1">
    <citation type="journal article" date="2014" name="Front. Microbiol.">
        <title>High frequency of phylogenetically diverse reductive dehalogenase-homologous genes in deep subseafloor sedimentary metagenomes.</title>
        <authorList>
            <person name="Kawai M."/>
            <person name="Futagami T."/>
            <person name="Toyoda A."/>
            <person name="Takaki Y."/>
            <person name="Nishi S."/>
            <person name="Hori S."/>
            <person name="Arai W."/>
            <person name="Tsubouchi T."/>
            <person name="Morono Y."/>
            <person name="Uchiyama I."/>
            <person name="Ito T."/>
            <person name="Fujiyama A."/>
            <person name="Inagaki F."/>
            <person name="Takami H."/>
        </authorList>
    </citation>
    <scope>NUCLEOTIDE SEQUENCE</scope>
    <source>
        <strain evidence="1">Expedition CK06-06</strain>
    </source>
</reference>
<protein>
    <submittedName>
        <fullName evidence="1">Uncharacterized protein</fullName>
    </submittedName>
</protein>
<accession>X1UKD6</accession>
<name>X1UKD6_9ZZZZ</name>
<dbReference type="AlphaFoldDB" id="X1UKD6"/>